<comment type="caution">
    <text evidence="1">The sequence shown here is derived from an EMBL/GenBank/DDBJ whole genome shotgun (WGS) entry which is preliminary data.</text>
</comment>
<evidence type="ECO:0000313" key="1">
    <source>
        <dbReference type="EMBL" id="CAL8079753.1"/>
    </source>
</evidence>
<dbReference type="Proteomes" id="UP001642540">
    <property type="component" value="Unassembled WGS sequence"/>
</dbReference>
<evidence type="ECO:0000313" key="2">
    <source>
        <dbReference type="Proteomes" id="UP001642540"/>
    </source>
</evidence>
<protein>
    <submittedName>
        <fullName evidence="1">Uncharacterized protein</fullName>
    </submittedName>
</protein>
<name>A0ABP1PXW5_9HEXA</name>
<dbReference type="EMBL" id="CAXLJM020000013">
    <property type="protein sequence ID" value="CAL8079753.1"/>
    <property type="molecule type" value="Genomic_DNA"/>
</dbReference>
<reference evidence="1 2" key="1">
    <citation type="submission" date="2024-08" db="EMBL/GenBank/DDBJ databases">
        <authorList>
            <person name="Cucini C."/>
            <person name="Frati F."/>
        </authorList>
    </citation>
    <scope>NUCLEOTIDE SEQUENCE [LARGE SCALE GENOMIC DNA]</scope>
</reference>
<gene>
    <name evidence="1" type="ORF">ODALV1_LOCUS4460</name>
</gene>
<organism evidence="1 2">
    <name type="scientific">Orchesella dallaii</name>
    <dbReference type="NCBI Taxonomy" id="48710"/>
    <lineage>
        <taxon>Eukaryota</taxon>
        <taxon>Metazoa</taxon>
        <taxon>Ecdysozoa</taxon>
        <taxon>Arthropoda</taxon>
        <taxon>Hexapoda</taxon>
        <taxon>Collembola</taxon>
        <taxon>Entomobryomorpha</taxon>
        <taxon>Entomobryoidea</taxon>
        <taxon>Orchesellidae</taxon>
        <taxon>Orchesellinae</taxon>
        <taxon>Orchesella</taxon>
    </lineage>
</organism>
<accession>A0ABP1PXW5</accession>
<sequence length="172" mass="20262">MPNLSKNDVVEQWGKINIAVEGRAFVTALWNYCRTQGVFRWKNVFVGDKEVRKIAGFFYEENGFVYTKDRKKVKRYYDLPPMLTPYFFNYYSQECGFIASLMMKFFDVLYPNRRNATMEEILGKRGSRACNNFVSTSKWSRELEMKDFNKDCIAEDEEQDSLDSVDSFVETA</sequence>
<proteinExistence type="predicted"/>
<keyword evidence="2" id="KW-1185">Reference proteome</keyword>